<dbReference type="PANTHER" id="PTHR33653">
    <property type="entry name" value="RIBONUCLEASE VAPC2"/>
    <property type="match status" value="1"/>
</dbReference>
<sequence length="130" mass="14235">MYVLDTNTLIYYFKGQGQVAQNLANISAEEISIPTIVLFELQVGIAKSTSPAKRTQQLQQFLSRVKVIPFDRDAALAAATIRAELEQQGTPIGQIDVLIAGTAIALQSTLVTHNVNEFSRVSGLVIVDWY</sequence>
<keyword evidence="11" id="KW-1185">Reference proteome</keyword>
<dbReference type="InterPro" id="IPR002716">
    <property type="entry name" value="PIN_dom"/>
</dbReference>
<evidence type="ECO:0000256" key="5">
    <source>
        <dbReference type="ARBA" id="ARBA00022801"/>
    </source>
</evidence>
<evidence type="ECO:0000313" key="11">
    <source>
        <dbReference type="Proteomes" id="UP000662185"/>
    </source>
</evidence>
<protein>
    <recommendedName>
        <fullName evidence="8">Ribonuclease VapC</fullName>
        <shortName evidence="8">RNase VapC</shortName>
        <ecNumber evidence="8">3.1.-.-</ecNumber>
    </recommendedName>
    <alternativeName>
        <fullName evidence="8">Toxin VapC</fullName>
    </alternativeName>
</protein>
<dbReference type="CDD" id="cd18745">
    <property type="entry name" value="PIN_VapC4-5_FitB-like"/>
    <property type="match status" value="1"/>
</dbReference>
<keyword evidence="5 8" id="KW-0378">Hydrolase</keyword>
<dbReference type="GO" id="GO:0016787">
    <property type="term" value="F:hydrolase activity"/>
    <property type="evidence" value="ECO:0007669"/>
    <property type="project" value="UniProtKB-KW"/>
</dbReference>
<keyword evidence="6 8" id="KW-0460">Magnesium</keyword>
<accession>A0A926WF86</accession>
<dbReference type="RefSeq" id="WP_190558775.1">
    <property type="nucleotide sequence ID" value="NZ_JACJQU010000003.1"/>
</dbReference>
<name>A0A926WF86_9NOST</name>
<evidence type="ECO:0000256" key="8">
    <source>
        <dbReference type="HAMAP-Rule" id="MF_00265"/>
    </source>
</evidence>
<evidence type="ECO:0000256" key="7">
    <source>
        <dbReference type="ARBA" id="ARBA00038093"/>
    </source>
</evidence>
<evidence type="ECO:0000256" key="1">
    <source>
        <dbReference type="ARBA" id="ARBA00001946"/>
    </source>
</evidence>
<gene>
    <name evidence="8" type="primary">vapC</name>
    <name evidence="10" type="ORF">H6G06_07855</name>
</gene>
<evidence type="ECO:0000256" key="6">
    <source>
        <dbReference type="ARBA" id="ARBA00022842"/>
    </source>
</evidence>
<dbReference type="HAMAP" id="MF_00265">
    <property type="entry name" value="VapC_Nob1"/>
    <property type="match status" value="1"/>
</dbReference>
<dbReference type="EC" id="3.1.-.-" evidence="8"/>
<dbReference type="InterPro" id="IPR022907">
    <property type="entry name" value="VapC_family"/>
</dbReference>
<keyword evidence="4 8" id="KW-0479">Metal-binding</keyword>
<feature type="binding site" evidence="8">
    <location>
        <position position="96"/>
    </location>
    <ligand>
        <name>Mg(2+)</name>
        <dbReference type="ChEBI" id="CHEBI:18420"/>
    </ligand>
</feature>
<dbReference type="PANTHER" id="PTHR33653:SF1">
    <property type="entry name" value="RIBONUCLEASE VAPC2"/>
    <property type="match status" value="1"/>
</dbReference>
<keyword evidence="2 8" id="KW-1277">Toxin-antitoxin system</keyword>
<comment type="similarity">
    <text evidence="7 8">Belongs to the PINc/VapC protein family.</text>
</comment>
<dbReference type="Gene3D" id="3.40.50.1010">
    <property type="entry name" value="5'-nuclease"/>
    <property type="match status" value="1"/>
</dbReference>
<dbReference type="GO" id="GO:0000287">
    <property type="term" value="F:magnesium ion binding"/>
    <property type="evidence" value="ECO:0007669"/>
    <property type="project" value="UniProtKB-UniRule"/>
</dbReference>
<dbReference type="GO" id="GO:0090729">
    <property type="term" value="F:toxin activity"/>
    <property type="evidence" value="ECO:0007669"/>
    <property type="project" value="UniProtKB-KW"/>
</dbReference>
<organism evidence="10 11">
    <name type="scientific">Anabaena sphaerica FACHB-251</name>
    <dbReference type="NCBI Taxonomy" id="2692883"/>
    <lineage>
        <taxon>Bacteria</taxon>
        <taxon>Bacillati</taxon>
        <taxon>Cyanobacteriota</taxon>
        <taxon>Cyanophyceae</taxon>
        <taxon>Nostocales</taxon>
        <taxon>Nostocaceae</taxon>
        <taxon>Anabaena</taxon>
    </lineage>
</organism>
<dbReference type="SUPFAM" id="SSF88723">
    <property type="entry name" value="PIN domain-like"/>
    <property type="match status" value="1"/>
</dbReference>
<evidence type="ECO:0000259" key="9">
    <source>
        <dbReference type="Pfam" id="PF01850"/>
    </source>
</evidence>
<dbReference type="AlphaFoldDB" id="A0A926WF86"/>
<evidence type="ECO:0000256" key="4">
    <source>
        <dbReference type="ARBA" id="ARBA00022723"/>
    </source>
</evidence>
<keyword evidence="3 8" id="KW-0540">Nuclease</keyword>
<reference evidence="11" key="1">
    <citation type="journal article" date="2020" name="ISME J.">
        <title>Comparative genomics reveals insights into cyanobacterial evolution and habitat adaptation.</title>
        <authorList>
            <person name="Chen M.Y."/>
            <person name="Teng W.K."/>
            <person name="Zhao L."/>
            <person name="Hu C.X."/>
            <person name="Zhou Y.K."/>
            <person name="Han B.P."/>
            <person name="Song L.R."/>
            <person name="Shu W.S."/>
        </authorList>
    </citation>
    <scope>NUCLEOTIDE SEQUENCE [LARGE SCALE GENOMIC DNA]</scope>
    <source>
        <strain evidence="11">FACHB-251</strain>
    </source>
</reference>
<dbReference type="GO" id="GO:0004540">
    <property type="term" value="F:RNA nuclease activity"/>
    <property type="evidence" value="ECO:0007669"/>
    <property type="project" value="InterPro"/>
</dbReference>
<evidence type="ECO:0000256" key="2">
    <source>
        <dbReference type="ARBA" id="ARBA00022649"/>
    </source>
</evidence>
<dbReference type="Pfam" id="PF01850">
    <property type="entry name" value="PIN"/>
    <property type="match status" value="1"/>
</dbReference>
<comment type="caution">
    <text evidence="10">The sequence shown here is derived from an EMBL/GenBank/DDBJ whole genome shotgun (WGS) entry which is preliminary data.</text>
</comment>
<keyword evidence="8" id="KW-0800">Toxin</keyword>
<comment type="cofactor">
    <cofactor evidence="1 8">
        <name>Mg(2+)</name>
        <dbReference type="ChEBI" id="CHEBI:18420"/>
    </cofactor>
</comment>
<proteinExistence type="inferred from homology"/>
<feature type="binding site" evidence="8">
    <location>
        <position position="5"/>
    </location>
    <ligand>
        <name>Mg(2+)</name>
        <dbReference type="ChEBI" id="CHEBI:18420"/>
    </ligand>
</feature>
<dbReference type="Proteomes" id="UP000662185">
    <property type="component" value="Unassembled WGS sequence"/>
</dbReference>
<feature type="domain" description="PIN" evidence="9">
    <location>
        <begin position="2"/>
        <end position="123"/>
    </location>
</feature>
<dbReference type="InterPro" id="IPR050556">
    <property type="entry name" value="Type_II_TA_system_RNase"/>
</dbReference>
<evidence type="ECO:0000313" key="10">
    <source>
        <dbReference type="EMBL" id="MBD2293403.1"/>
    </source>
</evidence>
<evidence type="ECO:0000256" key="3">
    <source>
        <dbReference type="ARBA" id="ARBA00022722"/>
    </source>
</evidence>
<dbReference type="EMBL" id="JACJQU010000003">
    <property type="protein sequence ID" value="MBD2293403.1"/>
    <property type="molecule type" value="Genomic_DNA"/>
</dbReference>
<comment type="function">
    <text evidence="8">Toxic component of a toxin-antitoxin (TA) system. An RNase.</text>
</comment>
<dbReference type="InterPro" id="IPR029060">
    <property type="entry name" value="PIN-like_dom_sf"/>
</dbReference>